<dbReference type="WBParaSite" id="Minc3s00957g19285">
    <property type="protein sequence ID" value="Minc3s00957g19285"/>
    <property type="gene ID" value="Minc3s00957g19285"/>
</dbReference>
<dbReference type="AlphaFoldDB" id="A0A914M3J7"/>
<evidence type="ECO:0000313" key="2">
    <source>
        <dbReference type="WBParaSite" id="Minc3s00957g19285"/>
    </source>
</evidence>
<keyword evidence="1" id="KW-1185">Reference proteome</keyword>
<evidence type="ECO:0000313" key="1">
    <source>
        <dbReference type="Proteomes" id="UP000887563"/>
    </source>
</evidence>
<accession>A0A914M3J7</accession>
<proteinExistence type="predicted"/>
<protein>
    <submittedName>
        <fullName evidence="2">Ovule protein</fullName>
    </submittedName>
</protein>
<organism evidence="1 2">
    <name type="scientific">Meloidogyne incognita</name>
    <name type="common">Southern root-knot nematode worm</name>
    <name type="synonym">Oxyuris incognita</name>
    <dbReference type="NCBI Taxonomy" id="6306"/>
    <lineage>
        <taxon>Eukaryota</taxon>
        <taxon>Metazoa</taxon>
        <taxon>Ecdysozoa</taxon>
        <taxon>Nematoda</taxon>
        <taxon>Chromadorea</taxon>
        <taxon>Rhabditida</taxon>
        <taxon>Tylenchina</taxon>
        <taxon>Tylenchomorpha</taxon>
        <taxon>Tylenchoidea</taxon>
        <taxon>Meloidogynidae</taxon>
        <taxon>Meloidogyninae</taxon>
        <taxon>Meloidogyne</taxon>
        <taxon>Meloidogyne incognita group</taxon>
    </lineage>
</organism>
<dbReference type="Proteomes" id="UP000887563">
    <property type="component" value="Unplaced"/>
</dbReference>
<sequence length="96" mass="11628">MENRRRIISETPHQCDQNNMKEVKNWKINKQIKTTSTSHQKNIKQQHQKHSLYNNSLRLFLELIVIILLELKELRMKLMIQTNHQHPHQSPKLLEL</sequence>
<reference evidence="2" key="1">
    <citation type="submission" date="2022-11" db="UniProtKB">
        <authorList>
            <consortium name="WormBaseParasite"/>
        </authorList>
    </citation>
    <scope>IDENTIFICATION</scope>
</reference>
<name>A0A914M3J7_MELIC</name>